<comment type="caution">
    <text evidence="4">The sequence shown here is derived from an EMBL/GenBank/DDBJ whole genome shotgun (WGS) entry which is preliminary data.</text>
</comment>
<gene>
    <name evidence="4" type="ORF">RND61_23945</name>
</gene>
<feature type="coiled-coil region" evidence="1">
    <location>
        <begin position="63"/>
        <end position="101"/>
    </location>
</feature>
<evidence type="ECO:0008006" key="6">
    <source>
        <dbReference type="Google" id="ProtNLM"/>
    </source>
</evidence>
<keyword evidence="5" id="KW-1185">Reference proteome</keyword>
<evidence type="ECO:0000256" key="1">
    <source>
        <dbReference type="SAM" id="Coils"/>
    </source>
</evidence>
<proteinExistence type="predicted"/>
<keyword evidence="3" id="KW-1133">Transmembrane helix</keyword>
<reference evidence="4 5" key="1">
    <citation type="submission" date="2023-09" db="EMBL/GenBank/DDBJ databases">
        <title>Streptomyces sp. nov.: A antagonism against Alternaria gaisen Producing Streptochlin, Isolated from Tamarix root soil.</title>
        <authorList>
            <person name="Chen Y."/>
        </authorList>
    </citation>
    <scope>NUCLEOTIDE SEQUENCE [LARGE SCALE GENOMIC DNA]</scope>
    <source>
        <strain evidence="4 5">TRM76323</strain>
    </source>
</reference>
<dbReference type="EMBL" id="JAWCTQ010000035">
    <property type="protein sequence ID" value="MDT9685087.1"/>
    <property type="molecule type" value="Genomic_DNA"/>
</dbReference>
<feature type="compositionally biased region" description="Basic and acidic residues" evidence="2">
    <location>
        <begin position="18"/>
        <end position="29"/>
    </location>
</feature>
<sequence length="121" mass="13717">MMPGRPREHTGAAAGPERPGDRLAAETRPDEIRRQADAFALRLPWLTTAQHEEVARLYAEDRVEQVERALGHLTRRAAELREEYARRYEQLRRRLLCMTAASLAAGVFALVGLTAWVLALR</sequence>
<dbReference type="RefSeq" id="WP_315880131.1">
    <property type="nucleotide sequence ID" value="NZ_JAWCTQ010000035.1"/>
</dbReference>
<name>A0ABU3QRR6_9ACTN</name>
<feature type="transmembrane region" description="Helical" evidence="3">
    <location>
        <begin position="95"/>
        <end position="119"/>
    </location>
</feature>
<protein>
    <recommendedName>
        <fullName evidence="6">Cytochrome C oxidase subunit I</fullName>
    </recommendedName>
</protein>
<evidence type="ECO:0000256" key="2">
    <source>
        <dbReference type="SAM" id="MobiDB-lite"/>
    </source>
</evidence>
<feature type="region of interest" description="Disordered" evidence="2">
    <location>
        <begin position="1"/>
        <end position="29"/>
    </location>
</feature>
<evidence type="ECO:0000256" key="3">
    <source>
        <dbReference type="SAM" id="Phobius"/>
    </source>
</evidence>
<evidence type="ECO:0000313" key="5">
    <source>
        <dbReference type="Proteomes" id="UP001250181"/>
    </source>
</evidence>
<keyword evidence="3" id="KW-0472">Membrane</keyword>
<feature type="compositionally biased region" description="Basic and acidic residues" evidence="2">
    <location>
        <begin position="1"/>
        <end position="10"/>
    </location>
</feature>
<keyword evidence="1" id="KW-0175">Coiled coil</keyword>
<keyword evidence="3" id="KW-0812">Transmembrane</keyword>
<accession>A0ABU3QRR6</accession>
<evidence type="ECO:0000313" key="4">
    <source>
        <dbReference type="EMBL" id="MDT9685087.1"/>
    </source>
</evidence>
<dbReference type="Proteomes" id="UP001250181">
    <property type="component" value="Unassembled WGS sequence"/>
</dbReference>
<organism evidence="4 5">
    <name type="scientific">Streptomyces tamarix</name>
    <dbReference type="NCBI Taxonomy" id="3078565"/>
    <lineage>
        <taxon>Bacteria</taxon>
        <taxon>Bacillati</taxon>
        <taxon>Actinomycetota</taxon>
        <taxon>Actinomycetes</taxon>
        <taxon>Kitasatosporales</taxon>
        <taxon>Streptomycetaceae</taxon>
        <taxon>Streptomyces</taxon>
    </lineage>
</organism>